<sequence>MDLLGFIRENNFNADVRDVIKFMKWNNSLKRKLDAKTDVISITTDELVEFTESVFQMIIKSSTNTCRMGIINQQQHKQQHQQTSQPPQLFSSLNKTSKSLQSPPPPPFPIIVNNNDNIEVNNCVISNDKNVPADYEIKVVNTD</sequence>
<keyword evidence="3" id="KW-1185">Reference proteome</keyword>
<reference evidence="2" key="1">
    <citation type="journal article" date="2022" name="Virus Res.">
        <title>Genome analysis of Psilogramma increta granulovirus and its intrapopulation diversity.</title>
        <authorList>
            <person name="Zhang H."/>
            <person name="Li L."/>
            <person name="Chen B."/>
            <person name="Zuo Y."/>
            <person name="Wu W."/>
            <person name="Yuan M."/>
            <person name="Yang K."/>
        </authorList>
    </citation>
    <scope>NUCLEOTIDE SEQUENCE</scope>
    <source>
        <strain evidence="2">GZ</strain>
    </source>
</reference>
<feature type="compositionally biased region" description="Low complexity" evidence="1">
    <location>
        <begin position="73"/>
        <end position="88"/>
    </location>
</feature>
<name>A0A977XU45_9BBAC</name>
<feature type="region of interest" description="Disordered" evidence="1">
    <location>
        <begin position="73"/>
        <end position="107"/>
    </location>
</feature>
<accession>A0A977XU45</accession>
<dbReference type="Proteomes" id="UP001265762">
    <property type="component" value="Segment"/>
</dbReference>
<proteinExistence type="predicted"/>
<protein>
    <submittedName>
        <fullName evidence="2">P78/83</fullName>
    </submittedName>
</protein>
<dbReference type="EMBL" id="ON803509">
    <property type="protein sequence ID" value="UXX41810.1"/>
    <property type="molecule type" value="Genomic_DNA"/>
</dbReference>
<organism evidence="2 3">
    <name type="scientific">Psilogramma increta granulovirus</name>
    <dbReference type="NCBI Taxonomy" id="2953508"/>
    <lineage>
        <taxon>Viruses</taxon>
        <taxon>Viruses incertae sedis</taxon>
        <taxon>Naldaviricetes</taxon>
        <taxon>Lefavirales</taxon>
        <taxon>Baculoviridae</taxon>
        <taxon>Betabaculovirus</taxon>
        <taxon>Betabaculovirus psincretae</taxon>
    </lineage>
</organism>
<evidence type="ECO:0000313" key="3">
    <source>
        <dbReference type="Proteomes" id="UP001265762"/>
    </source>
</evidence>
<evidence type="ECO:0000256" key="1">
    <source>
        <dbReference type="SAM" id="MobiDB-lite"/>
    </source>
</evidence>
<evidence type="ECO:0000313" key="2">
    <source>
        <dbReference type="EMBL" id="UXX41810.1"/>
    </source>
</evidence>
<feature type="compositionally biased region" description="Polar residues" evidence="1">
    <location>
        <begin position="89"/>
        <end position="101"/>
    </location>
</feature>